<dbReference type="Gene3D" id="3.10.105.10">
    <property type="entry name" value="Dipeptide-binding Protein, Domain 3"/>
    <property type="match status" value="1"/>
</dbReference>
<dbReference type="EMBL" id="AP014924">
    <property type="protein sequence ID" value="BAS26580.1"/>
    <property type="molecule type" value="Genomic_DNA"/>
</dbReference>
<dbReference type="InterPro" id="IPR039424">
    <property type="entry name" value="SBP_5"/>
</dbReference>
<reference evidence="3" key="1">
    <citation type="submission" date="2015-07" db="EMBL/GenBank/DDBJ databases">
        <title>Complete genome sequence and phylogenetic analysis of Limnochorda pilosa.</title>
        <authorList>
            <person name="Watanabe M."/>
            <person name="Kojima H."/>
            <person name="Fukui M."/>
        </authorList>
    </citation>
    <scope>NUCLEOTIDE SEQUENCE [LARGE SCALE GENOMIC DNA]</scope>
    <source>
        <strain evidence="3">HC45</strain>
    </source>
</reference>
<sequence length="628" mass="69689">MKRMALVALTVSIVLVFAVGTVGAQEKVFHVSMFEDPTTQNPYAGLGPQATVWNAFVTYDIYYSGLYGYAPPTLAVVPGIAAGDPPALVEEQVAGTAFYTATIPLRKDLTWSDGTPLTAADVVFSYNTVVAFGAVDLGGNWASYNPIKPGTDAQYLIDHAEAVDEYTVKFYLTYEPGLAEWNFGSLMMPVFQKKHWEPVVTRARQSDNPLEELRRYENANPVSSGAFMFGQWERGAFYENVKNPYFKGDVVKHYANGAVTIDNPDSGFHYATSAPAPEGDPILTVTEGPYADAANYRLFLNQNAGALALISGDVDFFLNSLGLAKGLQQQLEGKPGVTMIENHTNGFRYLSFNIRKEPFKYPEFRQAVATLIDRQLITQNILQGVAFPLATVVPPGNAAWYNPDVTIWGQGMSQAQRVAEAVRLLKSAGFTWQTEPKVDAENDTYTAGSGLILPDGQPVKPFEMLAPTAAYDPLRATFALWIERWMRELGMPVTARLTDFNTISTKVYDEQDFDMWMLGWSLGIYPDHMYYFFHSSQAGLGGFNAQGYNDPAFDRLAEEFLSATDLETARDLAFQLQEKLAEDVPYVVLFDTPIIEAFRGDRLEFPYTEVLGGLQYWDALPSQVKLIK</sequence>
<evidence type="ECO:0000313" key="2">
    <source>
        <dbReference type="EMBL" id="BAS26580.1"/>
    </source>
</evidence>
<dbReference type="GO" id="GO:0015833">
    <property type="term" value="P:peptide transport"/>
    <property type="evidence" value="ECO:0007669"/>
    <property type="project" value="TreeGrafter"/>
</dbReference>
<organism evidence="2 3">
    <name type="scientific">Limnochorda pilosa</name>
    <dbReference type="NCBI Taxonomy" id="1555112"/>
    <lineage>
        <taxon>Bacteria</taxon>
        <taxon>Bacillati</taxon>
        <taxon>Bacillota</taxon>
        <taxon>Limnochordia</taxon>
        <taxon>Limnochordales</taxon>
        <taxon>Limnochordaceae</taxon>
        <taxon>Limnochorda</taxon>
    </lineage>
</organism>
<dbReference type="PIRSF" id="PIRSF002741">
    <property type="entry name" value="MppA"/>
    <property type="match status" value="1"/>
</dbReference>
<dbReference type="AlphaFoldDB" id="A0A0K2SHL2"/>
<dbReference type="InterPro" id="IPR030678">
    <property type="entry name" value="Peptide/Ni-bd"/>
</dbReference>
<gene>
    <name evidence="2" type="ORF">LIP_0723</name>
</gene>
<dbReference type="KEGG" id="lpil:LIP_0723"/>
<dbReference type="CDD" id="cd00995">
    <property type="entry name" value="PBP2_NikA_DppA_OppA_like"/>
    <property type="match status" value="1"/>
</dbReference>
<protein>
    <submittedName>
        <fullName evidence="2">ABC transporter substrate-binding protein</fullName>
    </submittedName>
</protein>
<evidence type="ECO:0000259" key="1">
    <source>
        <dbReference type="Pfam" id="PF00496"/>
    </source>
</evidence>
<accession>A0A0K2SHL2</accession>
<dbReference type="GO" id="GO:0042597">
    <property type="term" value="C:periplasmic space"/>
    <property type="evidence" value="ECO:0007669"/>
    <property type="project" value="UniProtKB-ARBA"/>
</dbReference>
<dbReference type="GO" id="GO:0043190">
    <property type="term" value="C:ATP-binding cassette (ABC) transporter complex"/>
    <property type="evidence" value="ECO:0007669"/>
    <property type="project" value="InterPro"/>
</dbReference>
<proteinExistence type="predicted"/>
<evidence type="ECO:0000313" key="3">
    <source>
        <dbReference type="Proteomes" id="UP000065807"/>
    </source>
</evidence>
<feature type="domain" description="Solute-binding protein family 5" evidence="1">
    <location>
        <begin position="100"/>
        <end position="534"/>
    </location>
</feature>
<dbReference type="InterPro" id="IPR000914">
    <property type="entry name" value="SBP_5_dom"/>
</dbReference>
<keyword evidence="3" id="KW-1185">Reference proteome</keyword>
<dbReference type="Proteomes" id="UP000065807">
    <property type="component" value="Chromosome"/>
</dbReference>
<name>A0A0K2SHL2_LIMPI</name>
<dbReference type="OrthoDB" id="9796817at2"/>
<dbReference type="Pfam" id="PF00496">
    <property type="entry name" value="SBP_bac_5"/>
    <property type="match status" value="1"/>
</dbReference>
<dbReference type="PANTHER" id="PTHR30290">
    <property type="entry name" value="PERIPLASMIC BINDING COMPONENT OF ABC TRANSPORTER"/>
    <property type="match status" value="1"/>
</dbReference>
<dbReference type="GO" id="GO:1904680">
    <property type="term" value="F:peptide transmembrane transporter activity"/>
    <property type="evidence" value="ECO:0007669"/>
    <property type="project" value="TreeGrafter"/>
</dbReference>
<dbReference type="Gene3D" id="3.40.190.10">
    <property type="entry name" value="Periplasmic binding protein-like II"/>
    <property type="match status" value="1"/>
</dbReference>
<reference evidence="3" key="2">
    <citation type="journal article" date="2016" name="Int. J. Syst. Evol. Microbiol.">
        <title>Complete genome sequence and cell structure of Limnochorda pilosa, a Gram-negative spore-former within the phylum Firmicutes.</title>
        <authorList>
            <person name="Watanabe M."/>
            <person name="Kojima H."/>
            <person name="Fukui M."/>
        </authorList>
    </citation>
    <scope>NUCLEOTIDE SEQUENCE [LARGE SCALE GENOMIC DNA]</scope>
    <source>
        <strain evidence="3">HC45</strain>
    </source>
</reference>
<dbReference type="STRING" id="1555112.LIP_0723"/>
<dbReference type="SUPFAM" id="SSF53850">
    <property type="entry name" value="Periplasmic binding protein-like II"/>
    <property type="match status" value="1"/>
</dbReference>